<gene>
    <name evidence="1" type="ORF">C7B81_00525</name>
</gene>
<proteinExistence type="predicted"/>
<reference evidence="1 2" key="1">
    <citation type="submission" date="2018-03" db="EMBL/GenBank/DDBJ databases">
        <title>The ancient ancestry and fast evolution of plastids.</title>
        <authorList>
            <person name="Moore K.R."/>
            <person name="Magnabosco C."/>
            <person name="Momper L."/>
            <person name="Gold D.A."/>
            <person name="Bosak T."/>
            <person name="Fournier G.P."/>
        </authorList>
    </citation>
    <scope>NUCLEOTIDE SEQUENCE [LARGE SCALE GENOMIC DNA]</scope>
    <source>
        <strain evidence="1 2">CCALA 015</strain>
    </source>
</reference>
<evidence type="ECO:0008006" key="3">
    <source>
        <dbReference type="Google" id="ProtNLM"/>
    </source>
</evidence>
<evidence type="ECO:0000313" key="2">
    <source>
        <dbReference type="Proteomes" id="UP000238218"/>
    </source>
</evidence>
<sequence length="719" mass="79986">MVVGEPVRVVIIGGGCGAMAAAYELSRPEHNGRYAITVYQQGWRLGGKGASGRGPSGRVEEHGLHVWLGFYENSFRMMRECYAELEASREGSPFGPWQDAFLPERDVGLFSRSGSPDWRKWSARFPPRPGLPGDPLPPGATSSMAGYLQQAIAMLRTLILDVDVSTPTEAPDGRRPADLLEAMAGWLSGGTFTGAALIVEGLALLSSALRILPLPMEAPLVRFVEELNIATRSWLEERWLADHPKRHIWEIVDLVLAIVVGSVRFNLLRDPRGLEAIDHYECREWLRLNGASERAVRSPFVVGLYDLALAYEDGDASKPALAAGQAIRGSLRMFFGYRGSLFWRLRAGMGDVVFAPLYELLRRRGVRFQFFHKLTNVQIPSGPPIQPGDRSHVEALEFDVQAEIHGNRDYDPLINVGDRPCWPSQPDFEQLVDGDRLRREQRDFESHWDRTFTSRRRLEVKRDFDAVVLGVSVGAIPHVCPQILARDQRWATMVEKVKTTATQAFQLWLQEDLSQLGWQGPPYIVSAFDKPFDTWCDMAHVIPEEAWVRPPATALYFCGVLRDPPVPPADTDAPYPHRRAEEVRENALAFLRNSGSALWPGAYDAAGAFRWELLADPTAPEAAGGPPGEQSRGEQRFLSQYWRANVNPTDRYVLALPGSLKHRISPLDPTYDNLTIAGDWTDCGFNEGCTEAAVISGRLAAHALSASPSLAEIHGYDHP</sequence>
<accession>A0ABX5FDX9</accession>
<dbReference type="Pfam" id="PF13450">
    <property type="entry name" value="NAD_binding_8"/>
    <property type="match status" value="1"/>
</dbReference>
<dbReference type="SUPFAM" id="SSF51905">
    <property type="entry name" value="FAD/NAD(P)-binding domain"/>
    <property type="match status" value="2"/>
</dbReference>
<dbReference type="PANTHER" id="PTHR42923:SF46">
    <property type="entry name" value="AMINE OXIDASE"/>
    <property type="match status" value="1"/>
</dbReference>
<name>A0ABX5FDX9_9CHRO</name>
<dbReference type="Gene3D" id="3.50.50.60">
    <property type="entry name" value="FAD/NAD(P)-binding domain"/>
    <property type="match status" value="1"/>
</dbReference>
<dbReference type="InterPro" id="IPR036188">
    <property type="entry name" value="FAD/NAD-bd_sf"/>
</dbReference>
<dbReference type="PANTHER" id="PTHR42923">
    <property type="entry name" value="PROTOPORPHYRINOGEN OXIDASE"/>
    <property type="match status" value="1"/>
</dbReference>
<dbReference type="InterPro" id="IPR050464">
    <property type="entry name" value="Zeta_carotene_desat/Oxidored"/>
</dbReference>
<dbReference type="RefSeq" id="WP_106219371.1">
    <property type="nucleotide sequence ID" value="NZ_PVWP01000001.1"/>
</dbReference>
<evidence type="ECO:0000313" key="1">
    <source>
        <dbReference type="EMBL" id="PSB39172.1"/>
    </source>
</evidence>
<dbReference type="Proteomes" id="UP000238218">
    <property type="component" value="Unassembled WGS sequence"/>
</dbReference>
<dbReference type="Gene3D" id="1.10.405.20">
    <property type="match status" value="1"/>
</dbReference>
<organism evidence="1 2">
    <name type="scientific">Aphanothece cf. minutissima CCALA 015</name>
    <dbReference type="NCBI Taxonomy" id="2107695"/>
    <lineage>
        <taxon>Bacteria</taxon>
        <taxon>Bacillati</taxon>
        <taxon>Cyanobacteriota</taxon>
        <taxon>Cyanophyceae</taxon>
        <taxon>Oscillatoriophycideae</taxon>
        <taxon>Chroococcales</taxon>
        <taxon>Aphanothecaceae</taxon>
        <taxon>Aphanothece</taxon>
    </lineage>
</organism>
<protein>
    <recommendedName>
        <fullName evidence="3">Amine oxidase</fullName>
    </recommendedName>
</protein>
<dbReference type="EMBL" id="PVWP01000001">
    <property type="protein sequence ID" value="PSB39172.1"/>
    <property type="molecule type" value="Genomic_DNA"/>
</dbReference>
<comment type="caution">
    <text evidence="1">The sequence shown here is derived from an EMBL/GenBank/DDBJ whole genome shotgun (WGS) entry which is preliminary data.</text>
</comment>
<keyword evidence="2" id="KW-1185">Reference proteome</keyword>